<protein>
    <submittedName>
        <fullName evidence="4">Response regulator</fullName>
    </submittedName>
</protein>
<evidence type="ECO:0000313" key="4">
    <source>
        <dbReference type="EMBL" id="WOV84062.1"/>
    </source>
</evidence>
<gene>
    <name evidence="4" type="ORF">PGH26_14505</name>
</gene>
<organism evidence="4 5">
    <name type="scientific">Sporosarcina jeotgali</name>
    <dbReference type="NCBI Taxonomy" id="3020056"/>
    <lineage>
        <taxon>Bacteria</taxon>
        <taxon>Bacillati</taxon>
        <taxon>Bacillota</taxon>
        <taxon>Bacilli</taxon>
        <taxon>Bacillales</taxon>
        <taxon>Caryophanaceae</taxon>
        <taxon>Sporosarcina</taxon>
    </lineage>
</organism>
<evidence type="ECO:0000259" key="3">
    <source>
        <dbReference type="PROSITE" id="PS50110"/>
    </source>
</evidence>
<dbReference type="InterPro" id="IPR050595">
    <property type="entry name" value="Bact_response_regulator"/>
</dbReference>
<sequence length="125" mass="13860">MEDGKKILVVDDEEILRMLIADTLAFEGYTVEEAQDGQEGFDKAATGQFDAILLDYMMPRLTGPEVLERLQPLNLGIPIIMLTAKAQQSDRDLAAHFGADYFMPKPFSPSELVTLVKQVLDSPSN</sequence>
<reference evidence="4 5" key="1">
    <citation type="submission" date="2023-01" db="EMBL/GenBank/DDBJ databases">
        <title>Sporosarcina sp. nov., isolated from Korean tranditional fermented seafood 'Jeotgal'.</title>
        <authorList>
            <person name="Yang A.-I."/>
        </authorList>
    </citation>
    <scope>NUCLEOTIDE SEQUENCE [LARGE SCALE GENOMIC DNA]</scope>
    <source>
        <strain evidence="4 5">B2O-1</strain>
    </source>
</reference>
<dbReference type="PANTHER" id="PTHR44591">
    <property type="entry name" value="STRESS RESPONSE REGULATOR PROTEIN 1"/>
    <property type="match status" value="1"/>
</dbReference>
<feature type="domain" description="Response regulatory" evidence="3">
    <location>
        <begin position="6"/>
        <end position="120"/>
    </location>
</feature>
<dbReference type="Gene3D" id="3.40.50.2300">
    <property type="match status" value="1"/>
</dbReference>
<dbReference type="SMART" id="SM00448">
    <property type="entry name" value="REC"/>
    <property type="match status" value="1"/>
</dbReference>
<dbReference type="Proteomes" id="UP001303532">
    <property type="component" value="Chromosome"/>
</dbReference>
<evidence type="ECO:0000256" key="1">
    <source>
        <dbReference type="ARBA" id="ARBA00022553"/>
    </source>
</evidence>
<dbReference type="EMBL" id="CP116341">
    <property type="protein sequence ID" value="WOV84062.1"/>
    <property type="molecule type" value="Genomic_DNA"/>
</dbReference>
<proteinExistence type="predicted"/>
<name>A0ABZ0KVX9_9BACL</name>
<keyword evidence="5" id="KW-1185">Reference proteome</keyword>
<dbReference type="PANTHER" id="PTHR44591:SF3">
    <property type="entry name" value="RESPONSE REGULATORY DOMAIN-CONTAINING PROTEIN"/>
    <property type="match status" value="1"/>
</dbReference>
<dbReference type="Pfam" id="PF00072">
    <property type="entry name" value="Response_reg"/>
    <property type="match status" value="1"/>
</dbReference>
<evidence type="ECO:0000313" key="5">
    <source>
        <dbReference type="Proteomes" id="UP001303532"/>
    </source>
</evidence>
<dbReference type="SUPFAM" id="SSF52172">
    <property type="entry name" value="CheY-like"/>
    <property type="match status" value="1"/>
</dbReference>
<feature type="modified residue" description="4-aspartylphosphate" evidence="2">
    <location>
        <position position="55"/>
    </location>
</feature>
<accession>A0ABZ0KVX9</accession>
<evidence type="ECO:0000256" key="2">
    <source>
        <dbReference type="PROSITE-ProRule" id="PRU00169"/>
    </source>
</evidence>
<keyword evidence="1 2" id="KW-0597">Phosphoprotein</keyword>
<dbReference type="PROSITE" id="PS50110">
    <property type="entry name" value="RESPONSE_REGULATORY"/>
    <property type="match status" value="1"/>
</dbReference>
<dbReference type="InterPro" id="IPR001789">
    <property type="entry name" value="Sig_transdc_resp-reg_receiver"/>
</dbReference>
<dbReference type="RefSeq" id="WP_323691744.1">
    <property type="nucleotide sequence ID" value="NZ_CP116341.1"/>
</dbReference>
<dbReference type="InterPro" id="IPR011006">
    <property type="entry name" value="CheY-like_superfamily"/>
</dbReference>